<dbReference type="Proteomes" id="UP000000226">
    <property type="component" value="Chromosome 3"/>
</dbReference>
<accession>V7CB77</accession>
<organism evidence="6 7">
    <name type="scientific">Phaseolus vulgaris</name>
    <name type="common">Kidney bean</name>
    <name type="synonym">French bean</name>
    <dbReference type="NCBI Taxonomy" id="3885"/>
    <lineage>
        <taxon>Eukaryota</taxon>
        <taxon>Viridiplantae</taxon>
        <taxon>Streptophyta</taxon>
        <taxon>Embryophyta</taxon>
        <taxon>Tracheophyta</taxon>
        <taxon>Spermatophyta</taxon>
        <taxon>Magnoliopsida</taxon>
        <taxon>eudicotyledons</taxon>
        <taxon>Gunneridae</taxon>
        <taxon>Pentapetalae</taxon>
        <taxon>rosids</taxon>
        <taxon>fabids</taxon>
        <taxon>Fabales</taxon>
        <taxon>Fabaceae</taxon>
        <taxon>Papilionoideae</taxon>
        <taxon>50 kb inversion clade</taxon>
        <taxon>NPAAA clade</taxon>
        <taxon>indigoferoid/millettioid clade</taxon>
        <taxon>Phaseoleae</taxon>
        <taxon>Phaseolus</taxon>
    </lineage>
</organism>
<dbReference type="PROSITE" id="PS50966">
    <property type="entry name" value="ZF_SWIM"/>
    <property type="match status" value="1"/>
</dbReference>
<dbReference type="Gramene" id="ESW26525">
    <property type="protein sequence ID" value="ESW26525"/>
    <property type="gene ID" value="PHAVU_003G126400g"/>
</dbReference>
<evidence type="ECO:0000313" key="7">
    <source>
        <dbReference type="Proteomes" id="UP000000226"/>
    </source>
</evidence>
<feature type="domain" description="SWIM-type" evidence="5">
    <location>
        <begin position="316"/>
        <end position="348"/>
    </location>
</feature>
<dbReference type="eggNOG" id="ENOG502QSE3">
    <property type="taxonomic scope" value="Eukaryota"/>
</dbReference>
<protein>
    <recommendedName>
        <fullName evidence="5">SWIM-type domain-containing protein</fullName>
    </recommendedName>
</protein>
<dbReference type="Pfam" id="PF04434">
    <property type="entry name" value="SWIM"/>
    <property type="match status" value="1"/>
</dbReference>
<dbReference type="AlphaFoldDB" id="V7CB77"/>
<gene>
    <name evidence="6" type="ORF">PHAVU_003G126400g</name>
</gene>
<evidence type="ECO:0000256" key="3">
    <source>
        <dbReference type="ARBA" id="ARBA00022833"/>
    </source>
</evidence>
<evidence type="ECO:0000313" key="6">
    <source>
        <dbReference type="EMBL" id="ESW26525.1"/>
    </source>
</evidence>
<reference evidence="7" key="1">
    <citation type="journal article" date="2014" name="Nat. Genet.">
        <title>A reference genome for common bean and genome-wide analysis of dual domestications.</title>
        <authorList>
            <person name="Schmutz J."/>
            <person name="McClean P.E."/>
            <person name="Mamidi S."/>
            <person name="Wu G.A."/>
            <person name="Cannon S.B."/>
            <person name="Grimwood J."/>
            <person name="Jenkins J."/>
            <person name="Shu S."/>
            <person name="Song Q."/>
            <person name="Chavarro C."/>
            <person name="Torres-Torres M."/>
            <person name="Geffroy V."/>
            <person name="Moghaddam S.M."/>
            <person name="Gao D."/>
            <person name="Abernathy B."/>
            <person name="Barry K."/>
            <person name="Blair M."/>
            <person name="Brick M.A."/>
            <person name="Chovatia M."/>
            <person name="Gepts P."/>
            <person name="Goodstein D.M."/>
            <person name="Gonzales M."/>
            <person name="Hellsten U."/>
            <person name="Hyten D.L."/>
            <person name="Jia G."/>
            <person name="Kelly J.D."/>
            <person name="Kudrna D."/>
            <person name="Lee R."/>
            <person name="Richard M.M."/>
            <person name="Miklas P.N."/>
            <person name="Osorno J.M."/>
            <person name="Rodrigues J."/>
            <person name="Thareau V."/>
            <person name="Urrea C.A."/>
            <person name="Wang M."/>
            <person name="Yu Y."/>
            <person name="Zhang M."/>
            <person name="Wing R.A."/>
            <person name="Cregan P.B."/>
            <person name="Rokhsar D.S."/>
            <person name="Jackson S.A."/>
        </authorList>
    </citation>
    <scope>NUCLEOTIDE SEQUENCE [LARGE SCALE GENOMIC DNA]</scope>
    <source>
        <strain evidence="7">cv. G19833</strain>
    </source>
</reference>
<evidence type="ECO:0000256" key="4">
    <source>
        <dbReference type="PROSITE-ProRule" id="PRU00325"/>
    </source>
</evidence>
<evidence type="ECO:0000256" key="1">
    <source>
        <dbReference type="ARBA" id="ARBA00022723"/>
    </source>
</evidence>
<dbReference type="GO" id="GO:0008270">
    <property type="term" value="F:zinc ion binding"/>
    <property type="evidence" value="ECO:0007669"/>
    <property type="project" value="UniProtKB-KW"/>
</dbReference>
<name>V7CB77_PHAVU</name>
<dbReference type="PANTHER" id="PTHR31973">
    <property type="entry name" value="POLYPROTEIN, PUTATIVE-RELATED"/>
    <property type="match status" value="1"/>
</dbReference>
<dbReference type="InterPro" id="IPR006564">
    <property type="entry name" value="Znf_PMZ"/>
</dbReference>
<dbReference type="OrthoDB" id="1428231at2759"/>
<dbReference type="InterPro" id="IPR007527">
    <property type="entry name" value="Znf_SWIM"/>
</dbReference>
<evidence type="ECO:0000256" key="2">
    <source>
        <dbReference type="ARBA" id="ARBA00022771"/>
    </source>
</evidence>
<keyword evidence="7" id="KW-1185">Reference proteome</keyword>
<dbReference type="STRING" id="3885.V7CB77"/>
<keyword evidence="2 4" id="KW-0863">Zinc-finger</keyword>
<proteinExistence type="predicted"/>
<sequence length="428" mass="49688">MDTWNVGGTSLSRHEEPIIRDIMNDISEDGDNYDFDLDDEDQFNRSSQYIPYGSQSGHNIDCNLNEHMSFMSKEATLNAIKRYHIDNGYKFVVVESKPYRYVARCIHHDGSKRSNPGTIVQYIASPCMVDGVQDNSCCTLDRVFWSFKLCIDGFNFCKPIVQVDGTFLTGRYHGNQNIFPLAFAIVEGETRETLIWFFQLLQQYVTPQPNMMTDRGTDITSALQFEEVGWEGDDLVSVYCIRHIALNFNKKFKNDGGKRYGHMTTNLAECINFVLKGARSLPISALTPCYTQVIIIQKISQPYLEKIKKIQLCVLWKVRLNDWWCDCGHFQALRLPCRHVIVVCSSCHLQMTTFIDPVYNLHTIRKAYQVEFHPVRNEDYWSTYTEPNFIPEPHMRRKNSGRPITIRLHNEMDQSIHNKTKKIFLLSQ</sequence>
<dbReference type="EMBL" id="CM002290">
    <property type="protein sequence ID" value="ESW26525.1"/>
    <property type="molecule type" value="Genomic_DNA"/>
</dbReference>
<dbReference type="SMART" id="SM00575">
    <property type="entry name" value="ZnF_PMZ"/>
    <property type="match status" value="1"/>
</dbReference>
<evidence type="ECO:0000259" key="5">
    <source>
        <dbReference type="PROSITE" id="PS50966"/>
    </source>
</evidence>
<keyword evidence="3" id="KW-0862">Zinc</keyword>
<keyword evidence="1" id="KW-0479">Metal-binding</keyword>
<dbReference type="PANTHER" id="PTHR31973:SF195">
    <property type="entry name" value="MUDR FAMILY TRANSPOSASE"/>
    <property type="match status" value="1"/>
</dbReference>